<evidence type="ECO:0000256" key="4">
    <source>
        <dbReference type="ARBA" id="ARBA00022989"/>
    </source>
</evidence>
<keyword evidence="2" id="KW-0813">Transport</keyword>
<keyword evidence="4 6" id="KW-1133">Transmembrane helix</keyword>
<sequence length="106" mass="11849">MSIRCVSHVYVAACMTWQANNIRGQWTRAFSSATLIAFDGIGGIITSLVFEKDAPRYRPGVYTVLGVNIVFLLAVLSLALWYRRCNKKADRDELIIAGVTGFRYTV</sequence>
<evidence type="ECO:0000256" key="3">
    <source>
        <dbReference type="ARBA" id="ARBA00022692"/>
    </source>
</evidence>
<comment type="subcellular location">
    <subcellularLocation>
        <location evidence="1">Membrane</location>
        <topology evidence="1">Multi-pass membrane protein</topology>
    </subcellularLocation>
</comment>
<organism evidence="7 8">
    <name type="scientific">Penicillium subrubescens</name>
    <dbReference type="NCBI Taxonomy" id="1316194"/>
    <lineage>
        <taxon>Eukaryota</taxon>
        <taxon>Fungi</taxon>
        <taxon>Dikarya</taxon>
        <taxon>Ascomycota</taxon>
        <taxon>Pezizomycotina</taxon>
        <taxon>Eurotiomycetes</taxon>
        <taxon>Eurotiomycetidae</taxon>
        <taxon>Eurotiales</taxon>
        <taxon>Aspergillaceae</taxon>
        <taxon>Penicillium</taxon>
    </lineage>
</organism>
<dbReference type="PANTHER" id="PTHR43791:SF47">
    <property type="entry name" value="MAJOR FACILITATOR SUPERFAMILY (MFS) PROFILE DOMAIN-CONTAINING PROTEIN-RELATED"/>
    <property type="match status" value="1"/>
</dbReference>
<dbReference type="EMBL" id="MNBE01000569">
    <property type="protein sequence ID" value="OKP08305.1"/>
    <property type="molecule type" value="Genomic_DNA"/>
</dbReference>
<dbReference type="STRING" id="1316194.A0A1Q5U752"/>
<evidence type="ECO:0000256" key="2">
    <source>
        <dbReference type="ARBA" id="ARBA00022448"/>
    </source>
</evidence>
<gene>
    <name evidence="7" type="ORF">PENSUB_5672</name>
</gene>
<name>A0A1Q5U752_9EURO</name>
<protein>
    <submittedName>
        <fullName evidence="7">Uncharacterized protein</fullName>
    </submittedName>
</protein>
<evidence type="ECO:0000256" key="5">
    <source>
        <dbReference type="ARBA" id="ARBA00023136"/>
    </source>
</evidence>
<evidence type="ECO:0000256" key="6">
    <source>
        <dbReference type="SAM" id="Phobius"/>
    </source>
</evidence>
<dbReference type="GO" id="GO:0022857">
    <property type="term" value="F:transmembrane transporter activity"/>
    <property type="evidence" value="ECO:0007669"/>
    <property type="project" value="TreeGrafter"/>
</dbReference>
<dbReference type="Proteomes" id="UP000186955">
    <property type="component" value="Unassembled WGS sequence"/>
</dbReference>
<dbReference type="AlphaFoldDB" id="A0A1Q5U752"/>
<reference evidence="7 8" key="1">
    <citation type="submission" date="2016-10" db="EMBL/GenBank/DDBJ databases">
        <title>Genome sequence of the ascomycete fungus Penicillium subrubescens.</title>
        <authorList>
            <person name="De Vries R.P."/>
            <person name="Peng M."/>
            <person name="Dilokpimol A."/>
            <person name="Hilden K."/>
            <person name="Makela M.R."/>
            <person name="Grigoriev I."/>
            <person name="Riley R."/>
            <person name="Granchi Z."/>
        </authorList>
    </citation>
    <scope>NUCLEOTIDE SEQUENCE [LARGE SCALE GENOMIC DNA]</scope>
    <source>
        <strain evidence="7 8">CBS 132785</strain>
    </source>
</reference>
<dbReference type="GO" id="GO:0016020">
    <property type="term" value="C:membrane"/>
    <property type="evidence" value="ECO:0007669"/>
    <property type="project" value="UniProtKB-SubCell"/>
</dbReference>
<evidence type="ECO:0000313" key="8">
    <source>
        <dbReference type="Proteomes" id="UP000186955"/>
    </source>
</evidence>
<comment type="caution">
    <text evidence="7">The sequence shown here is derived from an EMBL/GenBank/DDBJ whole genome shotgun (WGS) entry which is preliminary data.</text>
</comment>
<keyword evidence="8" id="KW-1185">Reference proteome</keyword>
<feature type="transmembrane region" description="Helical" evidence="6">
    <location>
        <begin position="29"/>
        <end position="50"/>
    </location>
</feature>
<keyword evidence="5 6" id="KW-0472">Membrane</keyword>
<evidence type="ECO:0000256" key="1">
    <source>
        <dbReference type="ARBA" id="ARBA00004141"/>
    </source>
</evidence>
<dbReference type="PANTHER" id="PTHR43791">
    <property type="entry name" value="PERMEASE-RELATED"/>
    <property type="match status" value="1"/>
</dbReference>
<proteinExistence type="predicted"/>
<accession>A0A1Q5U752</accession>
<feature type="transmembrane region" description="Helical" evidence="6">
    <location>
        <begin position="62"/>
        <end position="82"/>
    </location>
</feature>
<evidence type="ECO:0000313" key="7">
    <source>
        <dbReference type="EMBL" id="OKP08305.1"/>
    </source>
</evidence>
<keyword evidence="3 6" id="KW-0812">Transmembrane</keyword>